<dbReference type="KEGG" id="vg:29124148"/>
<dbReference type="GeneID" id="29124148"/>
<reference evidence="1 2" key="1">
    <citation type="submission" date="2016-01" db="EMBL/GenBank/DDBJ databases">
        <title>The genomic content and context of auxiliary metabolic genes in marine cyanophages.</title>
        <authorList>
            <person name="Marston M.F."/>
            <person name="Martiny J.B.H."/>
            <person name="Crummett L.T."/>
        </authorList>
    </citation>
    <scope>NUCLEOTIDE SEQUENCE [LARGE SCALE GENOMIC DNA]</scope>
    <source>
        <strain evidence="1">RW_29_0704</strain>
    </source>
</reference>
<keyword evidence="2" id="KW-1185">Reference proteome</keyword>
<dbReference type="EMBL" id="KU594605">
    <property type="protein sequence ID" value="AMO42926.1"/>
    <property type="molecule type" value="Genomic_DNA"/>
</dbReference>
<name>A0A127KLX2_9CAUD</name>
<protein>
    <submittedName>
        <fullName evidence="1">Uncharacterized protein</fullName>
    </submittedName>
</protein>
<dbReference type="Proteomes" id="UP000201797">
    <property type="component" value="Segment"/>
</dbReference>
<gene>
    <name evidence="1" type="ORF">R290704_144</name>
</gene>
<dbReference type="RefSeq" id="YP_009302225.1">
    <property type="nucleotide sequence ID" value="NC_031242.1"/>
</dbReference>
<accession>A0A127KLX2</accession>
<dbReference type="OrthoDB" id="24753at10239"/>
<evidence type="ECO:0000313" key="2">
    <source>
        <dbReference type="Proteomes" id="UP000201797"/>
    </source>
</evidence>
<organism evidence="1 2">
    <name type="scientific">Cyanophage S-RIM50</name>
    <dbReference type="NCBI Taxonomy" id="687803"/>
    <lineage>
        <taxon>Viruses</taxon>
        <taxon>Duplodnaviria</taxon>
        <taxon>Heunggongvirae</taxon>
        <taxon>Uroviricota</taxon>
        <taxon>Caudoviricetes</taxon>
        <taxon>Pantevenvirales</taxon>
        <taxon>Kyanoviridae</taxon>
        <taxon>Neptunevirus</taxon>
        <taxon>Neptunevirus srim50</taxon>
    </lineage>
</organism>
<evidence type="ECO:0000313" key="1">
    <source>
        <dbReference type="EMBL" id="AMO42926.1"/>
    </source>
</evidence>
<proteinExistence type="predicted"/>
<sequence length="72" mass="8065">MGKRKSAWRIWAKALGEKSGKDDKESDIIACIRTFIFLTYLVTNVAIVANAVRHWDDAKTVPPVASCPYEVL</sequence>